<dbReference type="PANTHER" id="PTHR11361:SF20">
    <property type="entry name" value="MUTS PROTEIN HOMOLOG 5"/>
    <property type="match status" value="1"/>
</dbReference>
<dbReference type="GO" id="GO:0006298">
    <property type="term" value="P:mismatch repair"/>
    <property type="evidence" value="ECO:0007669"/>
    <property type="project" value="InterPro"/>
</dbReference>
<dbReference type="Pfam" id="PF05192">
    <property type="entry name" value="MutS_III"/>
    <property type="match status" value="1"/>
</dbReference>
<dbReference type="PANTHER" id="PTHR11361">
    <property type="entry name" value="DNA MISMATCH REPAIR PROTEIN MUTS FAMILY MEMBER"/>
    <property type="match status" value="1"/>
</dbReference>
<evidence type="ECO:0000313" key="3">
    <source>
        <dbReference type="EMBL" id="KAK9812016.1"/>
    </source>
</evidence>
<reference evidence="3 4" key="1">
    <citation type="journal article" date="2024" name="Nat. Commun.">
        <title>Phylogenomics reveals the evolutionary origins of lichenization in chlorophyte algae.</title>
        <authorList>
            <person name="Puginier C."/>
            <person name="Libourel C."/>
            <person name="Otte J."/>
            <person name="Skaloud P."/>
            <person name="Haon M."/>
            <person name="Grisel S."/>
            <person name="Petersen M."/>
            <person name="Berrin J.G."/>
            <person name="Delaux P.M."/>
            <person name="Dal Grande F."/>
            <person name="Keller J."/>
        </authorList>
    </citation>
    <scope>NUCLEOTIDE SEQUENCE [LARGE SCALE GENOMIC DNA]</scope>
    <source>
        <strain evidence="3 4">SAG 2036</strain>
    </source>
</reference>
<dbReference type="GO" id="GO:0005634">
    <property type="term" value="C:nucleus"/>
    <property type="evidence" value="ECO:0007669"/>
    <property type="project" value="TreeGrafter"/>
</dbReference>
<dbReference type="GO" id="GO:0140664">
    <property type="term" value="F:ATP-dependent DNA damage sensor activity"/>
    <property type="evidence" value="ECO:0007669"/>
    <property type="project" value="InterPro"/>
</dbReference>
<proteinExistence type="inferred from homology"/>
<dbReference type="InterPro" id="IPR045076">
    <property type="entry name" value="MutS"/>
</dbReference>
<gene>
    <name evidence="3" type="ORF">WJX73_009003</name>
</gene>
<evidence type="ECO:0000256" key="1">
    <source>
        <dbReference type="ARBA" id="ARBA00006271"/>
    </source>
</evidence>
<sequence>MVDSASLSALQIFQQEHHPSIMGVGQAKEGLSVFGMLNKCVTPMGRRLLQLWFLRPIINLEVITERQAAISMFIHSPDTAKAVGFVTRLEGQRLTADLQDYLPDYEFAFEGRGEEMDGMYYYSDTTRGLDQEMGDMLHKIHDFEVLQSALDLVRSPIGKRARSNSTAWLV</sequence>
<accession>A0AAW1PRG1</accession>
<protein>
    <recommendedName>
        <fullName evidence="2">DNA mismatch repair protein MutS core domain-containing protein</fullName>
    </recommendedName>
</protein>
<feature type="domain" description="DNA mismatch repair protein MutS core" evidence="2">
    <location>
        <begin position="5"/>
        <end position="80"/>
    </location>
</feature>
<keyword evidence="4" id="KW-1185">Reference proteome</keyword>
<evidence type="ECO:0000259" key="2">
    <source>
        <dbReference type="Pfam" id="PF05192"/>
    </source>
</evidence>
<dbReference type="Proteomes" id="UP001465755">
    <property type="component" value="Unassembled WGS sequence"/>
</dbReference>
<dbReference type="InterPro" id="IPR036187">
    <property type="entry name" value="DNA_mismatch_repair_MutS_sf"/>
</dbReference>
<dbReference type="SUPFAM" id="SSF48334">
    <property type="entry name" value="DNA repair protein MutS, domain III"/>
    <property type="match status" value="1"/>
</dbReference>
<dbReference type="GO" id="GO:0030983">
    <property type="term" value="F:mismatched DNA binding"/>
    <property type="evidence" value="ECO:0007669"/>
    <property type="project" value="InterPro"/>
</dbReference>
<name>A0AAW1PRG1_9CHLO</name>
<dbReference type="Gene3D" id="1.10.1420.10">
    <property type="match status" value="1"/>
</dbReference>
<dbReference type="GO" id="GO:0005524">
    <property type="term" value="F:ATP binding"/>
    <property type="evidence" value="ECO:0007669"/>
    <property type="project" value="InterPro"/>
</dbReference>
<comment type="caution">
    <text evidence="3">The sequence shown here is derived from an EMBL/GenBank/DDBJ whole genome shotgun (WGS) entry which is preliminary data.</text>
</comment>
<dbReference type="InterPro" id="IPR007696">
    <property type="entry name" value="DNA_mismatch_repair_MutS_core"/>
</dbReference>
<comment type="similarity">
    <text evidence="1">Belongs to the DNA mismatch repair MutS family.</text>
</comment>
<dbReference type="AlphaFoldDB" id="A0AAW1PRG1"/>
<dbReference type="EMBL" id="JALJOQ010000010">
    <property type="protein sequence ID" value="KAK9812016.1"/>
    <property type="molecule type" value="Genomic_DNA"/>
</dbReference>
<evidence type="ECO:0000313" key="4">
    <source>
        <dbReference type="Proteomes" id="UP001465755"/>
    </source>
</evidence>
<dbReference type="GO" id="GO:0051026">
    <property type="term" value="P:chiasma assembly"/>
    <property type="evidence" value="ECO:0007669"/>
    <property type="project" value="TreeGrafter"/>
</dbReference>
<organism evidence="3 4">
    <name type="scientific">Symbiochloris irregularis</name>
    <dbReference type="NCBI Taxonomy" id="706552"/>
    <lineage>
        <taxon>Eukaryota</taxon>
        <taxon>Viridiplantae</taxon>
        <taxon>Chlorophyta</taxon>
        <taxon>core chlorophytes</taxon>
        <taxon>Trebouxiophyceae</taxon>
        <taxon>Trebouxiales</taxon>
        <taxon>Trebouxiaceae</taxon>
        <taxon>Symbiochloris</taxon>
    </lineage>
</organism>